<proteinExistence type="predicted"/>
<evidence type="ECO:0000313" key="1">
    <source>
        <dbReference type="EMBL" id="CAI8598871.1"/>
    </source>
</evidence>
<keyword evidence="2" id="KW-1185">Reference proteome</keyword>
<evidence type="ECO:0008006" key="3">
    <source>
        <dbReference type="Google" id="ProtNLM"/>
    </source>
</evidence>
<dbReference type="Proteomes" id="UP001157006">
    <property type="component" value="Chromosome 2"/>
</dbReference>
<evidence type="ECO:0000313" key="2">
    <source>
        <dbReference type="Proteomes" id="UP001157006"/>
    </source>
</evidence>
<organism evidence="1 2">
    <name type="scientific">Vicia faba</name>
    <name type="common">Broad bean</name>
    <name type="synonym">Faba vulgaris</name>
    <dbReference type="NCBI Taxonomy" id="3906"/>
    <lineage>
        <taxon>Eukaryota</taxon>
        <taxon>Viridiplantae</taxon>
        <taxon>Streptophyta</taxon>
        <taxon>Embryophyta</taxon>
        <taxon>Tracheophyta</taxon>
        <taxon>Spermatophyta</taxon>
        <taxon>Magnoliopsida</taxon>
        <taxon>eudicotyledons</taxon>
        <taxon>Gunneridae</taxon>
        <taxon>Pentapetalae</taxon>
        <taxon>rosids</taxon>
        <taxon>fabids</taxon>
        <taxon>Fabales</taxon>
        <taxon>Fabaceae</taxon>
        <taxon>Papilionoideae</taxon>
        <taxon>50 kb inversion clade</taxon>
        <taxon>NPAAA clade</taxon>
        <taxon>Hologalegina</taxon>
        <taxon>IRL clade</taxon>
        <taxon>Fabeae</taxon>
        <taxon>Vicia</taxon>
    </lineage>
</organism>
<accession>A0AAV0ZKC2</accession>
<reference evidence="1 2" key="1">
    <citation type="submission" date="2023-01" db="EMBL/GenBank/DDBJ databases">
        <authorList>
            <person name="Kreplak J."/>
        </authorList>
    </citation>
    <scope>NUCLEOTIDE SEQUENCE [LARGE SCALE GENOMIC DNA]</scope>
</reference>
<dbReference type="EMBL" id="OX451737">
    <property type="protein sequence ID" value="CAI8598871.1"/>
    <property type="molecule type" value="Genomic_DNA"/>
</dbReference>
<gene>
    <name evidence="1" type="ORF">VFH_II148800</name>
</gene>
<protein>
    <recommendedName>
        <fullName evidence="3">TF-B3 domain-containing protein</fullName>
    </recommendedName>
</protein>
<name>A0AAV0ZKC2_VICFA</name>
<sequence length="138" mass="16186">MNDQVVHHKLIFNRLELHPIIISGWPCMESYYNLPSEVVQTDGYYGNNNYGMLSFKEVHISAKIRVLCNCIETMDMKIFCCVVTTGRLNSCHCHPRHTKLGYGWDEVCKFNNFKSGNRIRFRFDVTSLNKTCYVYLFL</sequence>
<dbReference type="AlphaFoldDB" id="A0AAV0ZKC2"/>